<dbReference type="OrthoDB" id="434144at2759"/>
<accession>A0A318YYA3</accession>
<evidence type="ECO:0000256" key="3">
    <source>
        <dbReference type="ARBA" id="ARBA00022694"/>
    </source>
</evidence>
<keyword evidence="2" id="KW-0436">Ligase</keyword>
<dbReference type="NCBIfam" id="TIGR02432">
    <property type="entry name" value="lysidine_TilS_N"/>
    <property type="match status" value="1"/>
</dbReference>
<reference evidence="9" key="1">
    <citation type="submission" date="2016-12" db="EMBL/GenBank/DDBJ databases">
        <title>The genomes of Aspergillus section Nigri reveals drivers in fungal speciation.</title>
        <authorList>
            <consortium name="DOE Joint Genome Institute"/>
            <person name="Vesth T.C."/>
            <person name="Nybo J."/>
            <person name="Theobald S."/>
            <person name="Brandl J."/>
            <person name="Frisvad J.C."/>
            <person name="Nielsen K.F."/>
            <person name="Lyhne E.K."/>
            <person name="Kogle M.E."/>
            <person name="Kuo A."/>
            <person name="Riley R."/>
            <person name="Clum A."/>
            <person name="Nolan M."/>
            <person name="Lipzen A."/>
            <person name="Salamov A."/>
            <person name="Henrissat B."/>
            <person name="Wiebenga A."/>
            <person name="De Vries R.P."/>
            <person name="Grigoriev I.V."/>
            <person name="Mortensen U.H."/>
            <person name="Andersen M.R."/>
            <person name="Baker S.E."/>
        </authorList>
    </citation>
    <scope>NUCLEOTIDE SEQUENCE [LARGE SCALE GENOMIC DNA]</scope>
    <source>
        <strain evidence="9">CBS 115656</strain>
    </source>
</reference>
<feature type="region of interest" description="Disordered" evidence="7">
    <location>
        <begin position="205"/>
        <end position="240"/>
    </location>
</feature>
<feature type="compositionally biased region" description="Low complexity" evidence="7">
    <location>
        <begin position="489"/>
        <end position="500"/>
    </location>
</feature>
<dbReference type="Proteomes" id="UP000247647">
    <property type="component" value="Unassembled WGS sequence"/>
</dbReference>
<feature type="region of interest" description="Disordered" evidence="7">
    <location>
        <begin position="350"/>
        <end position="370"/>
    </location>
</feature>
<dbReference type="Pfam" id="PF01171">
    <property type="entry name" value="ATP_bind_3"/>
    <property type="match status" value="1"/>
</dbReference>
<evidence type="ECO:0000256" key="6">
    <source>
        <dbReference type="ARBA" id="ARBA00048539"/>
    </source>
</evidence>
<dbReference type="AlphaFoldDB" id="A0A318YYA3"/>
<dbReference type="SUPFAM" id="SSF52402">
    <property type="entry name" value="Adenine nucleotide alpha hydrolases-like"/>
    <property type="match status" value="1"/>
</dbReference>
<dbReference type="HAMAP" id="MF_01161">
    <property type="entry name" value="tRNA_Ile_lys_synt"/>
    <property type="match status" value="1"/>
</dbReference>
<feature type="region of interest" description="Disordered" evidence="7">
    <location>
        <begin position="488"/>
        <end position="513"/>
    </location>
</feature>
<keyword evidence="5" id="KW-0067">ATP-binding</keyword>
<sequence>MAISHLHRHTSPGPLTVKHFIDSFQRIWLESRPARTGRKHDTHLPRRLGLAISGGADSMALAYLCKQWELTQRQTSNDTVSVTAFVVDHKAREESTREANMVAGWLDDMGLKTQILPLTWPIHSISAFETHARRLRFQALGQACRARNIETLLMGHHQDDNVETTLWRLCTGARGAGLAGIPAVTRIPECHGLFGVAESGSSMTLSKPANHNNHRIKTTNTNELRLTESPPTTTTQDQQKQYQISTGGISITRPLLSFPKRSLLATCKENNIPYVDDPTNFDPTLTPRNAIRSLLAEKKLPRALREESILSLMRKSNSLLRSVTENSNEILERCAVLEFAPDTGCLIIKFPPPSPSKKPTPTETNKDTSSLTLRRITELISPSPENHFPLRSFEPFVSHVFPSSPPPSSSISQERGNTPAKQHSFTLGGVMFQPLRCDSSPPSSPPPSSTTTTTTPDITNYENTYLLTRQPYMRNRLPILPITVPIYPPSSSSSSPSSSSHYPTQHSGNTETSQISISTSDWHLWDNRYWFRVTGTSIPPSSGAGPTSLSLVVRPLQKSDLKGIRMAASKEEMRAVMDRLGRDAPGLVRFTLPMLVLVGDGGSEVPLALPTMEMWMPGAEDTLKSVSCSVRWEWMYKVIDREPLERMRWLKN</sequence>
<protein>
    <recommendedName>
        <fullName evidence="1">tRNA(Ile)-lysidine synthetase</fullName>
        <ecNumber evidence="1">6.3.4.19</ecNumber>
    </recommendedName>
</protein>
<keyword evidence="3" id="KW-0819">tRNA processing</keyword>
<evidence type="ECO:0000256" key="2">
    <source>
        <dbReference type="ARBA" id="ARBA00022598"/>
    </source>
</evidence>
<feature type="region of interest" description="Disordered" evidence="7">
    <location>
        <begin position="401"/>
        <end position="461"/>
    </location>
</feature>
<keyword evidence="10" id="KW-1185">Reference proteome</keyword>
<dbReference type="GO" id="GO:0032267">
    <property type="term" value="F:tRNA(Ile)-lysidine synthase activity"/>
    <property type="evidence" value="ECO:0007669"/>
    <property type="project" value="UniProtKB-EC"/>
</dbReference>
<feature type="compositionally biased region" description="Polar residues" evidence="7">
    <location>
        <begin position="501"/>
        <end position="513"/>
    </location>
</feature>
<dbReference type="GeneID" id="37123613"/>
<comment type="catalytic activity">
    <reaction evidence="6">
        <text>cytidine(34) in tRNA(Ile2) + L-lysine + ATP = lysidine(34) in tRNA(Ile2) + AMP + diphosphate + H(+)</text>
        <dbReference type="Rhea" id="RHEA:43744"/>
        <dbReference type="Rhea" id="RHEA-COMP:10625"/>
        <dbReference type="Rhea" id="RHEA-COMP:10670"/>
        <dbReference type="ChEBI" id="CHEBI:15378"/>
        <dbReference type="ChEBI" id="CHEBI:30616"/>
        <dbReference type="ChEBI" id="CHEBI:32551"/>
        <dbReference type="ChEBI" id="CHEBI:33019"/>
        <dbReference type="ChEBI" id="CHEBI:82748"/>
        <dbReference type="ChEBI" id="CHEBI:83665"/>
        <dbReference type="ChEBI" id="CHEBI:456215"/>
        <dbReference type="EC" id="6.3.4.19"/>
    </reaction>
</comment>
<dbReference type="InterPro" id="IPR012094">
    <property type="entry name" value="tRNA_Ile_lys_synt"/>
</dbReference>
<dbReference type="PANTHER" id="PTHR43033:SF1">
    <property type="entry name" value="TRNA(ILE)-LYSIDINE SYNTHASE-RELATED"/>
    <property type="match status" value="1"/>
</dbReference>
<organism evidence="9 10">
    <name type="scientific">Aspergillus neoniger (strain CBS 115656)</name>
    <dbReference type="NCBI Taxonomy" id="1448310"/>
    <lineage>
        <taxon>Eukaryota</taxon>
        <taxon>Fungi</taxon>
        <taxon>Dikarya</taxon>
        <taxon>Ascomycota</taxon>
        <taxon>Pezizomycotina</taxon>
        <taxon>Eurotiomycetes</taxon>
        <taxon>Eurotiomycetidae</taxon>
        <taxon>Eurotiales</taxon>
        <taxon>Aspergillaceae</taxon>
        <taxon>Aspergillus</taxon>
        <taxon>Aspergillus subgen. Circumdati</taxon>
    </lineage>
</organism>
<evidence type="ECO:0000256" key="4">
    <source>
        <dbReference type="ARBA" id="ARBA00022741"/>
    </source>
</evidence>
<dbReference type="RefSeq" id="XP_025483291.1">
    <property type="nucleotide sequence ID" value="XM_025621157.1"/>
</dbReference>
<dbReference type="CDD" id="cd01992">
    <property type="entry name" value="TilS_N"/>
    <property type="match status" value="1"/>
</dbReference>
<evidence type="ECO:0000256" key="7">
    <source>
        <dbReference type="SAM" id="MobiDB-lite"/>
    </source>
</evidence>
<dbReference type="InterPro" id="IPR011063">
    <property type="entry name" value="TilS/TtcA_N"/>
</dbReference>
<dbReference type="PANTHER" id="PTHR43033">
    <property type="entry name" value="TRNA(ILE)-LYSIDINE SYNTHASE-RELATED"/>
    <property type="match status" value="1"/>
</dbReference>
<dbReference type="EMBL" id="KZ821449">
    <property type="protein sequence ID" value="PYH37813.1"/>
    <property type="molecule type" value="Genomic_DNA"/>
</dbReference>
<feature type="compositionally biased region" description="Polar residues" evidence="7">
    <location>
        <begin position="413"/>
        <end position="425"/>
    </location>
</feature>
<evidence type="ECO:0000259" key="8">
    <source>
        <dbReference type="Pfam" id="PF01171"/>
    </source>
</evidence>
<evidence type="ECO:0000313" key="10">
    <source>
        <dbReference type="Proteomes" id="UP000247647"/>
    </source>
</evidence>
<dbReference type="GO" id="GO:0008033">
    <property type="term" value="P:tRNA processing"/>
    <property type="evidence" value="ECO:0007669"/>
    <property type="project" value="UniProtKB-KW"/>
</dbReference>
<dbReference type="InterPro" id="IPR012795">
    <property type="entry name" value="tRNA_Ile_lys_synt_N"/>
</dbReference>
<evidence type="ECO:0000256" key="1">
    <source>
        <dbReference type="ARBA" id="ARBA00013267"/>
    </source>
</evidence>
<gene>
    <name evidence="9" type="ORF">BO87DRAFT_351843</name>
</gene>
<dbReference type="Gene3D" id="3.40.50.620">
    <property type="entry name" value="HUPs"/>
    <property type="match status" value="1"/>
</dbReference>
<feature type="domain" description="tRNA(Ile)-lysidine/2-thiocytidine synthase N-terminal" evidence="8">
    <location>
        <begin position="49"/>
        <end position="293"/>
    </location>
</feature>
<evidence type="ECO:0000313" key="9">
    <source>
        <dbReference type="EMBL" id="PYH37813.1"/>
    </source>
</evidence>
<evidence type="ECO:0000256" key="5">
    <source>
        <dbReference type="ARBA" id="ARBA00022840"/>
    </source>
</evidence>
<dbReference type="EC" id="6.3.4.19" evidence="1"/>
<dbReference type="GO" id="GO:0005524">
    <property type="term" value="F:ATP binding"/>
    <property type="evidence" value="ECO:0007669"/>
    <property type="project" value="UniProtKB-KW"/>
</dbReference>
<dbReference type="InterPro" id="IPR014729">
    <property type="entry name" value="Rossmann-like_a/b/a_fold"/>
</dbReference>
<proteinExistence type="inferred from homology"/>
<keyword evidence="4" id="KW-0547">Nucleotide-binding</keyword>
<name>A0A318YYA3_ASPNB</name>